<evidence type="ECO:0000259" key="7">
    <source>
        <dbReference type="PROSITE" id="PS50048"/>
    </source>
</evidence>
<evidence type="ECO:0000256" key="4">
    <source>
        <dbReference type="ARBA" id="ARBA00023125"/>
    </source>
</evidence>
<dbReference type="PANTHER" id="PTHR36206:SF13">
    <property type="entry name" value="TRANSCRIPTIONAL REGULATORY PROTEIN MOC3"/>
    <property type="match status" value="1"/>
</dbReference>
<dbReference type="GO" id="GO:0008270">
    <property type="term" value="F:zinc ion binding"/>
    <property type="evidence" value="ECO:0007669"/>
    <property type="project" value="InterPro"/>
</dbReference>
<dbReference type="Pfam" id="PF11951">
    <property type="entry name" value="Fungal_trans_2"/>
    <property type="match status" value="1"/>
</dbReference>
<evidence type="ECO:0000313" key="9">
    <source>
        <dbReference type="Proteomes" id="UP000030641"/>
    </source>
</evidence>
<dbReference type="InterPro" id="IPR021858">
    <property type="entry name" value="Fun_TF"/>
</dbReference>
<dbReference type="CDD" id="cd00067">
    <property type="entry name" value="GAL4"/>
    <property type="match status" value="1"/>
</dbReference>
<feature type="domain" description="Zn(2)-C6 fungal-type" evidence="7">
    <location>
        <begin position="19"/>
        <end position="47"/>
    </location>
</feature>
<dbReference type="InterPro" id="IPR001138">
    <property type="entry name" value="Zn2Cys6_DnaBD"/>
</dbReference>
<keyword evidence="1" id="KW-0479">Metal-binding</keyword>
<evidence type="ECO:0000313" key="8">
    <source>
        <dbReference type="EMBL" id="KEQ96519.1"/>
    </source>
</evidence>
<keyword evidence="9" id="KW-1185">Reference proteome</keyword>
<organism evidence="8 9">
    <name type="scientific">Aureobasidium subglaciale (strain EXF-2481)</name>
    <name type="common">Aureobasidium pullulans var. subglaciale</name>
    <dbReference type="NCBI Taxonomy" id="1043005"/>
    <lineage>
        <taxon>Eukaryota</taxon>
        <taxon>Fungi</taxon>
        <taxon>Dikarya</taxon>
        <taxon>Ascomycota</taxon>
        <taxon>Pezizomycotina</taxon>
        <taxon>Dothideomycetes</taxon>
        <taxon>Dothideomycetidae</taxon>
        <taxon>Dothideales</taxon>
        <taxon>Saccotheciaceae</taxon>
        <taxon>Aureobasidium</taxon>
    </lineage>
</organism>
<dbReference type="SMART" id="SM00066">
    <property type="entry name" value="GAL4"/>
    <property type="match status" value="1"/>
</dbReference>
<evidence type="ECO:0000256" key="2">
    <source>
        <dbReference type="ARBA" id="ARBA00022833"/>
    </source>
</evidence>
<accession>A0A074YKC0</accession>
<dbReference type="GO" id="GO:0000981">
    <property type="term" value="F:DNA-binding transcription factor activity, RNA polymerase II-specific"/>
    <property type="evidence" value="ECO:0007669"/>
    <property type="project" value="InterPro"/>
</dbReference>
<protein>
    <recommendedName>
        <fullName evidence="7">Zn(2)-C6 fungal-type domain-containing protein</fullName>
    </recommendedName>
</protein>
<dbReference type="SUPFAM" id="SSF57701">
    <property type="entry name" value="Zn2/Cys6 DNA-binding domain"/>
    <property type="match status" value="1"/>
</dbReference>
<dbReference type="GO" id="GO:0003677">
    <property type="term" value="F:DNA binding"/>
    <property type="evidence" value="ECO:0007669"/>
    <property type="project" value="UniProtKB-KW"/>
</dbReference>
<reference evidence="8 9" key="1">
    <citation type="journal article" date="2014" name="BMC Genomics">
        <title>Genome sequencing of four Aureobasidium pullulans varieties: biotechnological potential, stress tolerance, and description of new species.</title>
        <authorList>
            <person name="Gostin Ar C."/>
            <person name="Ohm R.A."/>
            <person name="Kogej T."/>
            <person name="Sonjak S."/>
            <person name="Turk M."/>
            <person name="Zajc J."/>
            <person name="Zalar P."/>
            <person name="Grube M."/>
            <person name="Sun H."/>
            <person name="Han J."/>
            <person name="Sharma A."/>
            <person name="Chiniquy J."/>
            <person name="Ngan C.Y."/>
            <person name="Lipzen A."/>
            <person name="Barry K."/>
            <person name="Grigoriev I.V."/>
            <person name="Gunde-Cimerman N."/>
        </authorList>
    </citation>
    <scope>NUCLEOTIDE SEQUENCE [LARGE SCALE GENOMIC DNA]</scope>
    <source>
        <strain evidence="8 9">EXF-2481</strain>
    </source>
</reference>
<keyword evidence="5" id="KW-0804">Transcription</keyword>
<dbReference type="InterPro" id="IPR036864">
    <property type="entry name" value="Zn2-C6_fun-type_DNA-bd_sf"/>
</dbReference>
<keyword evidence="4" id="KW-0238">DNA-binding</keyword>
<dbReference type="AlphaFoldDB" id="A0A074YKC0"/>
<dbReference type="OrthoDB" id="3598904at2759"/>
<dbReference type="EMBL" id="KL584756">
    <property type="protein sequence ID" value="KEQ96519.1"/>
    <property type="molecule type" value="Genomic_DNA"/>
</dbReference>
<sequence length="576" mass="64623">MELKAKRQRAVGIKYSKNGCRTCRIRRVKCDETRPDCNSCTSTGRTCDGYKDDPSRKRGSALQRPLLPAPTSPFALTAVSRQPSTIIFRRTQEDHFSFRFFTEHVVPGWKLLSPNHEWIDLSLQLAAIEPCIYFAIAACGSVVCARLEKPYHCYFTPPSPVKMKRNLSQYCQATSALQKYIDRAVRGKEAIEVVLIACLMFVAYETCQDENALAIQHLKMGKRAIEDCRGAKLRFSTKKVESDIVDAFDWMGAQSVEHGIQRLSCKGNSGMGSDLSVYDSLERAKRALEDLAAITSSWRTDLLASAAEYLMTTVGCSDQRSAITECIKHCVCRSMPLSTSHPLLLQQTRLLEAHEAWLQGLTEFEQTTPDRRPLIHMQIQHFYSFFILCTARYTQSSQYNHFNDQASAVLDLVEEFITTTSAYTAKAGPTLPALSKDALYPYTPLPQEPEQCFALEYAILPTLLAICFKIQHSAMRHRALQLLRVANRREAGQWSGELYHYADAIIALEQSKAGADVFQDAGLLEVVIEDAGFLQVSLVCGRFSHETDGSLEVLEYMGAGLPPLRLQLAGRSVFFF</sequence>
<keyword evidence="6" id="KW-0539">Nucleus</keyword>
<keyword evidence="2" id="KW-0862">Zinc</keyword>
<dbReference type="Pfam" id="PF00172">
    <property type="entry name" value="Zn_clus"/>
    <property type="match status" value="1"/>
</dbReference>
<evidence type="ECO:0000256" key="3">
    <source>
        <dbReference type="ARBA" id="ARBA00023015"/>
    </source>
</evidence>
<dbReference type="RefSeq" id="XP_013345145.1">
    <property type="nucleotide sequence ID" value="XM_013489691.1"/>
</dbReference>
<dbReference type="OMA" id="DTTESEC"/>
<keyword evidence="3" id="KW-0805">Transcription regulation</keyword>
<dbReference type="InterPro" id="IPR052360">
    <property type="entry name" value="Transcr_Regulatory_Proteins"/>
</dbReference>
<name>A0A074YKC0_AURSE</name>
<dbReference type="Proteomes" id="UP000030641">
    <property type="component" value="Unassembled WGS sequence"/>
</dbReference>
<evidence type="ECO:0000256" key="1">
    <source>
        <dbReference type="ARBA" id="ARBA00022723"/>
    </source>
</evidence>
<dbReference type="PANTHER" id="PTHR36206">
    <property type="entry name" value="ASPERCRYPTIN BIOSYNTHESIS CLUSTER-SPECIFIC TRANSCRIPTION REGULATOR ATNN-RELATED"/>
    <property type="match status" value="1"/>
</dbReference>
<dbReference type="HOGENOM" id="CLU_460765_0_0_1"/>
<evidence type="ECO:0000256" key="5">
    <source>
        <dbReference type="ARBA" id="ARBA00023163"/>
    </source>
</evidence>
<dbReference type="PROSITE" id="PS50048">
    <property type="entry name" value="ZN2_CY6_FUNGAL_2"/>
    <property type="match status" value="1"/>
</dbReference>
<evidence type="ECO:0000256" key="6">
    <source>
        <dbReference type="ARBA" id="ARBA00023242"/>
    </source>
</evidence>
<dbReference type="Gene3D" id="4.10.240.10">
    <property type="entry name" value="Zn(2)-C6 fungal-type DNA-binding domain"/>
    <property type="match status" value="1"/>
</dbReference>
<dbReference type="PROSITE" id="PS00463">
    <property type="entry name" value="ZN2_CY6_FUNGAL_1"/>
    <property type="match status" value="1"/>
</dbReference>
<dbReference type="InParanoid" id="A0A074YKC0"/>
<dbReference type="STRING" id="1043005.A0A074YKC0"/>
<gene>
    <name evidence="8" type="ORF">AUEXF2481DRAFT_642171</name>
</gene>
<dbReference type="GeneID" id="25369898"/>
<proteinExistence type="predicted"/>